<feature type="transmembrane region" description="Helical" evidence="1">
    <location>
        <begin position="30"/>
        <end position="53"/>
    </location>
</feature>
<sequence>MKANHPLRSDLLPTRPAQGGTMADTRALPLWSWLLFGGVLVGTLDLAFAAGFWSLRSGVAPIRIPQSIASWVLGRDAAISGGMATALLGAALYYYLTTAMVTGYHLLAGRFPLLQRRPLTMGAVYGVLMYALLFQLIVPHWSAAPSRPEPLAWTLACIAAYAVLIGIPAALFARQWHAGQLRSW</sequence>
<organism evidence="2 3">
    <name type="scientific">Lysobacter niastensis</name>
    <dbReference type="NCBI Taxonomy" id="380629"/>
    <lineage>
        <taxon>Bacteria</taxon>
        <taxon>Pseudomonadati</taxon>
        <taxon>Pseudomonadota</taxon>
        <taxon>Gammaproteobacteria</taxon>
        <taxon>Lysobacterales</taxon>
        <taxon>Lysobacteraceae</taxon>
        <taxon>Lysobacter</taxon>
    </lineage>
</organism>
<dbReference type="RefSeq" id="WP_310061946.1">
    <property type="nucleotide sequence ID" value="NZ_JAVDVY010000002.1"/>
</dbReference>
<feature type="transmembrane region" description="Helical" evidence="1">
    <location>
        <begin position="83"/>
        <end position="107"/>
    </location>
</feature>
<proteinExistence type="predicted"/>
<protein>
    <recommendedName>
        <fullName evidence="4">DUF1440 domain-containing protein</fullName>
    </recommendedName>
</protein>
<evidence type="ECO:0000313" key="2">
    <source>
        <dbReference type="EMBL" id="MDR7134881.1"/>
    </source>
</evidence>
<feature type="transmembrane region" description="Helical" evidence="1">
    <location>
        <begin position="150"/>
        <end position="173"/>
    </location>
</feature>
<dbReference type="EMBL" id="JAVDVY010000002">
    <property type="protein sequence ID" value="MDR7134881.1"/>
    <property type="molecule type" value="Genomic_DNA"/>
</dbReference>
<comment type="caution">
    <text evidence="2">The sequence shown here is derived from an EMBL/GenBank/DDBJ whole genome shotgun (WGS) entry which is preliminary data.</text>
</comment>
<evidence type="ECO:0008006" key="4">
    <source>
        <dbReference type="Google" id="ProtNLM"/>
    </source>
</evidence>
<accession>A0ABU1WBN4</accession>
<reference evidence="2 3" key="1">
    <citation type="submission" date="2023-07" db="EMBL/GenBank/DDBJ databases">
        <title>Sorghum-associated microbial communities from plants grown in Nebraska, USA.</title>
        <authorList>
            <person name="Schachtman D."/>
        </authorList>
    </citation>
    <scope>NUCLEOTIDE SEQUENCE [LARGE SCALE GENOMIC DNA]</scope>
    <source>
        <strain evidence="2 3">BE198</strain>
    </source>
</reference>
<evidence type="ECO:0000256" key="1">
    <source>
        <dbReference type="SAM" id="Phobius"/>
    </source>
</evidence>
<gene>
    <name evidence="2" type="ORF">J2X06_002090</name>
</gene>
<dbReference type="Proteomes" id="UP001251524">
    <property type="component" value="Unassembled WGS sequence"/>
</dbReference>
<keyword evidence="1" id="KW-1133">Transmembrane helix</keyword>
<evidence type="ECO:0000313" key="3">
    <source>
        <dbReference type="Proteomes" id="UP001251524"/>
    </source>
</evidence>
<keyword evidence="1" id="KW-0472">Membrane</keyword>
<keyword evidence="3" id="KW-1185">Reference proteome</keyword>
<name>A0ABU1WBN4_9GAMM</name>
<keyword evidence="1" id="KW-0812">Transmembrane</keyword>
<feature type="transmembrane region" description="Helical" evidence="1">
    <location>
        <begin position="119"/>
        <end position="138"/>
    </location>
</feature>